<evidence type="ECO:0000313" key="3">
    <source>
        <dbReference type="Proteomes" id="UP001150062"/>
    </source>
</evidence>
<dbReference type="Proteomes" id="UP001150062">
    <property type="component" value="Unassembled WGS sequence"/>
</dbReference>
<dbReference type="EMBL" id="JAOAOG010000073">
    <property type="protein sequence ID" value="KAJ6250753.1"/>
    <property type="molecule type" value="Genomic_DNA"/>
</dbReference>
<feature type="transmembrane region" description="Helical" evidence="1">
    <location>
        <begin position="210"/>
        <end position="238"/>
    </location>
</feature>
<feature type="transmembrane region" description="Helical" evidence="1">
    <location>
        <begin position="118"/>
        <end position="138"/>
    </location>
</feature>
<evidence type="ECO:0008006" key="4">
    <source>
        <dbReference type="Google" id="ProtNLM"/>
    </source>
</evidence>
<keyword evidence="1" id="KW-1133">Transmembrane helix</keyword>
<comment type="caution">
    <text evidence="2">The sequence shown here is derived from an EMBL/GenBank/DDBJ whole genome shotgun (WGS) entry which is preliminary data.</text>
</comment>
<name>A0ABQ8Z1U1_9EUKA</name>
<sequence>MIKGSLISLPLIILLVFYFLLCLHSTYQLVLAVLNKIKFSHREIYFVFIFIASLSRALQFIVADEELNMNDKTASTKLGIVGWTFFLMSFYLLLFAISKLHESLSVLDNPSHKPNKSYFFLIIFLVLVTSTSFVVTYYSKTAVFYIETGIYLISSLWMFVRTIQFRKIIPLEYRGLTDLVFNILKICLACSIVRLICVILLLVFVQKMGYYINLALSIFFFLVEIIPFTFVSFFIFSLKKQNTKSDQMVLSLLEEKETMSGILENSNESLESDF</sequence>
<gene>
    <name evidence="2" type="ORF">M0813_15567</name>
</gene>
<feature type="transmembrane region" description="Helical" evidence="1">
    <location>
        <begin position="183"/>
        <end position="204"/>
    </location>
</feature>
<keyword evidence="1" id="KW-0472">Membrane</keyword>
<feature type="transmembrane region" description="Helical" evidence="1">
    <location>
        <begin position="144"/>
        <end position="163"/>
    </location>
</feature>
<evidence type="ECO:0000313" key="2">
    <source>
        <dbReference type="EMBL" id="KAJ6250753.1"/>
    </source>
</evidence>
<keyword evidence="3" id="KW-1185">Reference proteome</keyword>
<reference evidence="2" key="1">
    <citation type="submission" date="2022-08" db="EMBL/GenBank/DDBJ databases">
        <title>Novel sulfate-reducing endosymbionts in the free-living metamonad Anaeramoeba.</title>
        <authorList>
            <person name="Jerlstrom-Hultqvist J."/>
            <person name="Cepicka I."/>
            <person name="Gallot-Lavallee L."/>
            <person name="Salas-Leiva D."/>
            <person name="Curtis B.A."/>
            <person name="Zahonova K."/>
            <person name="Pipaliya S."/>
            <person name="Dacks J."/>
            <person name="Roger A.J."/>
        </authorList>
    </citation>
    <scope>NUCLEOTIDE SEQUENCE</scope>
    <source>
        <strain evidence="2">Schooner1</strain>
    </source>
</reference>
<proteinExistence type="predicted"/>
<feature type="transmembrane region" description="Helical" evidence="1">
    <location>
        <begin position="78"/>
        <end position="97"/>
    </location>
</feature>
<evidence type="ECO:0000256" key="1">
    <source>
        <dbReference type="SAM" id="Phobius"/>
    </source>
</evidence>
<accession>A0ABQ8Z1U1</accession>
<feature type="transmembrane region" description="Helical" evidence="1">
    <location>
        <begin position="44"/>
        <end position="63"/>
    </location>
</feature>
<feature type="transmembrane region" description="Helical" evidence="1">
    <location>
        <begin position="6"/>
        <end position="23"/>
    </location>
</feature>
<protein>
    <recommendedName>
        <fullName evidence="4">THH1/TOM1/TOM3 domain-containing protein</fullName>
    </recommendedName>
</protein>
<keyword evidence="1" id="KW-0812">Transmembrane</keyword>
<organism evidence="2 3">
    <name type="scientific">Anaeramoeba flamelloides</name>
    <dbReference type="NCBI Taxonomy" id="1746091"/>
    <lineage>
        <taxon>Eukaryota</taxon>
        <taxon>Metamonada</taxon>
        <taxon>Anaeramoebidae</taxon>
        <taxon>Anaeramoeba</taxon>
    </lineage>
</organism>